<evidence type="ECO:0000256" key="1">
    <source>
        <dbReference type="SAM" id="MobiDB-lite"/>
    </source>
</evidence>
<sequence>MYSGTRCRVRTQPSIVMIRRMQRGLGDVIETMEKISDLLNFRGGPKKAPSSFWIHGAEGICDQRMRKSSERRALQQKDTRRKADRHANHPPALVFSSSCHATSQGMDGDRRRPPSEESTKKKKKMTQLLRRATPQPLPPLAASHALFSNRSSLSPFPLLILIRSTIKSITPRQRKARVHGFLQPASQTMDQWMRPLPLQAANVLRRSPTSSALQSTPLCS</sequence>
<feature type="compositionally biased region" description="Basic and acidic residues" evidence="1">
    <location>
        <begin position="64"/>
        <end position="78"/>
    </location>
</feature>
<feature type="region of interest" description="Disordered" evidence="1">
    <location>
        <begin position="64"/>
        <end position="127"/>
    </location>
</feature>
<feature type="compositionally biased region" description="Polar residues" evidence="1">
    <location>
        <begin position="95"/>
        <end position="105"/>
    </location>
</feature>
<organism evidence="2 3">
    <name type="scientific">Phyllosticta citricarpa</name>
    <dbReference type="NCBI Taxonomy" id="55181"/>
    <lineage>
        <taxon>Eukaryota</taxon>
        <taxon>Fungi</taxon>
        <taxon>Dikarya</taxon>
        <taxon>Ascomycota</taxon>
        <taxon>Pezizomycotina</taxon>
        <taxon>Dothideomycetes</taxon>
        <taxon>Dothideomycetes incertae sedis</taxon>
        <taxon>Botryosphaeriales</taxon>
        <taxon>Phyllostictaceae</taxon>
        <taxon>Phyllosticta</taxon>
    </lineage>
</organism>
<dbReference type="Proteomes" id="UP001365128">
    <property type="component" value="Unassembled WGS sequence"/>
</dbReference>
<feature type="compositionally biased region" description="Basic and acidic residues" evidence="1">
    <location>
        <begin position="107"/>
        <end position="119"/>
    </location>
</feature>
<proteinExistence type="predicted"/>
<evidence type="ECO:0000313" key="2">
    <source>
        <dbReference type="EMBL" id="KAK7550696.1"/>
    </source>
</evidence>
<name>A0ABR1MIY9_9PEZI</name>
<protein>
    <submittedName>
        <fullName evidence="2">Uncharacterized protein</fullName>
    </submittedName>
</protein>
<gene>
    <name evidence="2" type="ORF">IWX46DRAFT_420065</name>
</gene>
<accession>A0ABR1MIY9</accession>
<comment type="caution">
    <text evidence="2">The sequence shown here is derived from an EMBL/GenBank/DDBJ whole genome shotgun (WGS) entry which is preliminary data.</text>
</comment>
<keyword evidence="3" id="KW-1185">Reference proteome</keyword>
<dbReference type="EMBL" id="JBBPDW010000007">
    <property type="protein sequence ID" value="KAK7550696.1"/>
    <property type="molecule type" value="Genomic_DNA"/>
</dbReference>
<reference evidence="2 3" key="1">
    <citation type="submission" date="2024-04" db="EMBL/GenBank/DDBJ databases">
        <title>Phyllosticta paracitricarpa is synonymous to the EU quarantine fungus P. citricarpa based on phylogenomic analyses.</title>
        <authorList>
            <consortium name="Lawrence Berkeley National Laboratory"/>
            <person name="Van Ingen-Buijs V.A."/>
            <person name="Van Westerhoven A.C."/>
            <person name="Haridas S."/>
            <person name="Skiadas P."/>
            <person name="Martin F."/>
            <person name="Groenewald J.Z."/>
            <person name="Crous P.W."/>
            <person name="Seidl M.F."/>
        </authorList>
    </citation>
    <scope>NUCLEOTIDE SEQUENCE [LARGE SCALE GENOMIC DNA]</scope>
    <source>
        <strain evidence="2 3">CBS 122670</strain>
    </source>
</reference>
<evidence type="ECO:0000313" key="3">
    <source>
        <dbReference type="Proteomes" id="UP001365128"/>
    </source>
</evidence>